<evidence type="ECO:0000256" key="2">
    <source>
        <dbReference type="ARBA" id="ARBA00022737"/>
    </source>
</evidence>
<dbReference type="SUPFAM" id="SSF52540">
    <property type="entry name" value="P-loop containing nucleoside triphosphate hydrolases"/>
    <property type="match status" value="2"/>
</dbReference>
<dbReference type="CDD" id="cd03221">
    <property type="entry name" value="ABCF_EF-3"/>
    <property type="match status" value="2"/>
</dbReference>
<comment type="similarity">
    <text evidence="1">Belongs to the ABC transporter superfamily.</text>
</comment>
<dbReference type="GO" id="GO:0016887">
    <property type="term" value="F:ATP hydrolysis activity"/>
    <property type="evidence" value="ECO:0007669"/>
    <property type="project" value="InterPro"/>
</dbReference>
<organism evidence="7 8">
    <name type="scientific">Prosthecodimorpha staleyi</name>
    <dbReference type="NCBI Taxonomy" id="2840188"/>
    <lineage>
        <taxon>Bacteria</taxon>
        <taxon>Pseudomonadati</taxon>
        <taxon>Pseudomonadota</taxon>
        <taxon>Alphaproteobacteria</taxon>
        <taxon>Hyphomicrobiales</taxon>
        <taxon>Ancalomicrobiaceae</taxon>
        <taxon>Prosthecodimorpha</taxon>
    </lineage>
</organism>
<dbReference type="Gene3D" id="1.10.287.380">
    <property type="entry name" value="Valyl-tRNA synthetase, C-terminal domain"/>
    <property type="match status" value="1"/>
</dbReference>
<dbReference type="InterPro" id="IPR027417">
    <property type="entry name" value="P-loop_NTPase"/>
</dbReference>
<dbReference type="GO" id="GO:0005524">
    <property type="term" value="F:ATP binding"/>
    <property type="evidence" value="ECO:0007669"/>
    <property type="project" value="UniProtKB-KW"/>
</dbReference>
<dbReference type="InterPro" id="IPR003593">
    <property type="entry name" value="AAA+_ATPase"/>
</dbReference>
<accession>A0A947D321</accession>
<proteinExistence type="inferred from homology"/>
<dbReference type="EMBL" id="JAHHZF010000005">
    <property type="protein sequence ID" value="MBT9290085.1"/>
    <property type="molecule type" value="Genomic_DNA"/>
</dbReference>
<keyword evidence="4 7" id="KW-0067">ATP-binding</keyword>
<dbReference type="RefSeq" id="WP_261968701.1">
    <property type="nucleotide sequence ID" value="NZ_JAHHZF010000005.1"/>
</dbReference>
<dbReference type="InterPro" id="IPR017871">
    <property type="entry name" value="ABC_transporter-like_CS"/>
</dbReference>
<dbReference type="FunFam" id="3.40.50.300:FF:000011">
    <property type="entry name" value="Putative ABC transporter ATP-binding component"/>
    <property type="match status" value="1"/>
</dbReference>
<evidence type="ECO:0000256" key="4">
    <source>
        <dbReference type="ARBA" id="ARBA00022840"/>
    </source>
</evidence>
<dbReference type="GO" id="GO:0003677">
    <property type="term" value="F:DNA binding"/>
    <property type="evidence" value="ECO:0007669"/>
    <property type="project" value="InterPro"/>
</dbReference>
<comment type="caution">
    <text evidence="7">The sequence shown here is derived from an EMBL/GenBank/DDBJ whole genome shotgun (WGS) entry which is preliminary data.</text>
</comment>
<gene>
    <name evidence="7" type="ORF">KL771_11500</name>
</gene>
<name>A0A947D321_9HYPH</name>
<feature type="coiled-coil region" evidence="5">
    <location>
        <begin position="549"/>
        <end position="583"/>
    </location>
</feature>
<dbReference type="PROSITE" id="PS50893">
    <property type="entry name" value="ABC_TRANSPORTER_2"/>
    <property type="match status" value="2"/>
</dbReference>
<dbReference type="Pfam" id="PF00005">
    <property type="entry name" value="ABC_tran"/>
    <property type="match status" value="2"/>
</dbReference>
<feature type="domain" description="ABC transporter" evidence="6">
    <location>
        <begin position="2"/>
        <end position="243"/>
    </location>
</feature>
<dbReference type="Pfam" id="PF16326">
    <property type="entry name" value="ABC_tran_CTD"/>
    <property type="match status" value="1"/>
</dbReference>
<dbReference type="Pfam" id="PF12848">
    <property type="entry name" value="ABC_tran_Xtn"/>
    <property type="match status" value="1"/>
</dbReference>
<evidence type="ECO:0000256" key="3">
    <source>
        <dbReference type="ARBA" id="ARBA00022741"/>
    </source>
</evidence>
<dbReference type="PANTHER" id="PTHR19211:SF14">
    <property type="entry name" value="ATP-BINDING CASSETTE SUB-FAMILY F MEMBER 1"/>
    <property type="match status" value="1"/>
</dbReference>
<keyword evidence="5" id="KW-0175">Coiled coil</keyword>
<dbReference type="PANTHER" id="PTHR19211">
    <property type="entry name" value="ATP-BINDING TRANSPORT PROTEIN-RELATED"/>
    <property type="match status" value="1"/>
</dbReference>
<keyword evidence="3" id="KW-0547">Nucleotide-binding</keyword>
<dbReference type="InterPro" id="IPR037118">
    <property type="entry name" value="Val-tRNA_synth_C_sf"/>
</dbReference>
<protein>
    <submittedName>
        <fullName evidence="7">ABC-F family ATP-binding cassette domain-containing protein</fullName>
    </submittedName>
</protein>
<dbReference type="InterPro" id="IPR032524">
    <property type="entry name" value="ABC_tran_C"/>
</dbReference>
<keyword evidence="2" id="KW-0677">Repeat</keyword>
<dbReference type="InterPro" id="IPR032781">
    <property type="entry name" value="ABC_tran_Xtn"/>
</dbReference>
<evidence type="ECO:0000313" key="7">
    <source>
        <dbReference type="EMBL" id="MBT9290085.1"/>
    </source>
</evidence>
<evidence type="ECO:0000313" key="8">
    <source>
        <dbReference type="Proteomes" id="UP000766595"/>
    </source>
</evidence>
<sequence>MISISELTYRIAGRTLLDKASVVVPTGAKVGLVGKNGTGKTTLFKLITGDIAAESGAIGMPRGARIGGVAQEAPGSAITLLDFVLAADTERAALLTEAEHATDAHRIAEIHTRLADIRAHSAEARAATILAGLGFDHEAQRRPCSDFSGGWRMRVALAGVLFAEPDLLLLDEPTNYLDLEGTLWLETYVARYPHTVLIISHDRDLLNVAVDTIVHLDQGKLVAYRGGYDSFERQRREKMILTQKMREKQDAQRAHLQAFIDRFKAKATKARQAQSRVKALARMEPIAALAADEVMPFTFQAPAVKLSPPIIALDKASVGYEPGRPILKNLTLRIDDDDRIGLLGANGNGKSTLAKLIAGRLDPMGGEIRRATKLDIAFFAQHQLDDLMPNGSPVDHVAPLMKDQPEARIRSRVAQMGLPTSRMDTPAKDLSGGEKARLLMGLATFAGPNLMILDEPTNHLDIDSREALVQALADYDGAVILISHDRHLVEATVDRLLIVADGTVSAFDGDMDDYKKFILDRASREARQDNASGAAEAPKLSAQDRRRIAATLREQMAPLRKKIREAEQRIEKLQGELAKLDRDLADPALFTKDPARGTRLSKQRADTEKAIAETEEAWLTMSAEYEAAEKAAVEG</sequence>
<dbReference type="Proteomes" id="UP000766595">
    <property type="component" value="Unassembled WGS sequence"/>
</dbReference>
<feature type="domain" description="ABC transporter" evidence="6">
    <location>
        <begin position="311"/>
        <end position="526"/>
    </location>
</feature>
<keyword evidence="8" id="KW-1185">Reference proteome</keyword>
<dbReference type="InterPro" id="IPR050611">
    <property type="entry name" value="ABCF"/>
</dbReference>
<evidence type="ECO:0000259" key="6">
    <source>
        <dbReference type="PROSITE" id="PS50893"/>
    </source>
</evidence>
<dbReference type="InterPro" id="IPR003439">
    <property type="entry name" value="ABC_transporter-like_ATP-bd"/>
</dbReference>
<evidence type="ECO:0000256" key="1">
    <source>
        <dbReference type="ARBA" id="ARBA00005417"/>
    </source>
</evidence>
<dbReference type="SMART" id="SM00382">
    <property type="entry name" value="AAA"/>
    <property type="match status" value="2"/>
</dbReference>
<evidence type="ECO:0000256" key="5">
    <source>
        <dbReference type="SAM" id="Coils"/>
    </source>
</evidence>
<dbReference type="Gene3D" id="3.40.50.300">
    <property type="entry name" value="P-loop containing nucleotide triphosphate hydrolases"/>
    <property type="match status" value="2"/>
</dbReference>
<dbReference type="AlphaFoldDB" id="A0A947D321"/>
<dbReference type="PROSITE" id="PS00211">
    <property type="entry name" value="ABC_TRANSPORTER_1"/>
    <property type="match status" value="2"/>
</dbReference>
<reference evidence="7 8" key="1">
    <citation type="submission" date="2021-06" db="EMBL/GenBank/DDBJ databases">
        <authorList>
            <person name="Grouzdev D.S."/>
            <person name="Koziaeva V."/>
        </authorList>
    </citation>
    <scope>NUCLEOTIDE SEQUENCE [LARGE SCALE GENOMIC DNA]</scope>
    <source>
        <strain evidence="7 8">22</strain>
    </source>
</reference>